<comment type="similarity">
    <text evidence="2">Belongs to the glycosyltransferase 41 family. O-GlcNAc transferase subfamily.</text>
</comment>
<gene>
    <name evidence="10" type="ORF">IQ266_17115</name>
</gene>
<evidence type="ECO:0000256" key="8">
    <source>
        <dbReference type="PROSITE-ProRule" id="PRU00339"/>
    </source>
</evidence>
<evidence type="ECO:0000256" key="2">
    <source>
        <dbReference type="ARBA" id="ARBA00005386"/>
    </source>
</evidence>
<dbReference type="Pfam" id="PF13432">
    <property type="entry name" value="TPR_16"/>
    <property type="match status" value="2"/>
</dbReference>
<organism evidence="10 11">
    <name type="scientific">Romeriopsis navalis LEGE 11480</name>
    <dbReference type="NCBI Taxonomy" id="2777977"/>
    <lineage>
        <taxon>Bacteria</taxon>
        <taxon>Bacillati</taxon>
        <taxon>Cyanobacteriota</taxon>
        <taxon>Cyanophyceae</taxon>
        <taxon>Leptolyngbyales</taxon>
        <taxon>Leptolyngbyaceae</taxon>
        <taxon>Romeriopsis</taxon>
        <taxon>Romeriopsis navalis</taxon>
    </lineage>
</organism>
<dbReference type="Gene3D" id="3.40.50.11380">
    <property type="match status" value="1"/>
</dbReference>
<reference evidence="10" key="1">
    <citation type="submission" date="2020-10" db="EMBL/GenBank/DDBJ databases">
        <authorList>
            <person name="Castelo-Branco R."/>
            <person name="Eusebio N."/>
            <person name="Adriana R."/>
            <person name="Vieira A."/>
            <person name="Brugerolle De Fraissinette N."/>
            <person name="Rezende De Castro R."/>
            <person name="Schneider M.P."/>
            <person name="Vasconcelos V."/>
            <person name="Leao P.N."/>
        </authorList>
    </citation>
    <scope>NUCLEOTIDE SEQUENCE</scope>
    <source>
        <strain evidence="10">LEGE 11480</strain>
    </source>
</reference>
<dbReference type="PROSITE" id="PS50005">
    <property type="entry name" value="TPR"/>
    <property type="match status" value="2"/>
</dbReference>
<dbReference type="GO" id="GO:0006493">
    <property type="term" value="P:protein O-linked glycosylation"/>
    <property type="evidence" value="ECO:0007669"/>
    <property type="project" value="InterPro"/>
</dbReference>
<evidence type="ECO:0000259" key="9">
    <source>
        <dbReference type="Pfam" id="PF13844"/>
    </source>
</evidence>
<dbReference type="InterPro" id="IPR019734">
    <property type="entry name" value="TPR_rpt"/>
</dbReference>
<evidence type="ECO:0000256" key="1">
    <source>
        <dbReference type="ARBA" id="ARBA00004922"/>
    </source>
</evidence>
<feature type="domain" description="O-GlcNAc transferase C-terminal" evidence="9">
    <location>
        <begin position="557"/>
        <end position="739"/>
    </location>
</feature>
<dbReference type="EC" id="2.4.1.255" evidence="3"/>
<evidence type="ECO:0000256" key="3">
    <source>
        <dbReference type="ARBA" id="ARBA00011970"/>
    </source>
</evidence>
<dbReference type="PANTHER" id="PTHR44366:SF1">
    <property type="entry name" value="UDP-N-ACETYLGLUCOSAMINE--PEPTIDE N-ACETYLGLUCOSAMINYLTRANSFERASE 110 KDA SUBUNIT"/>
    <property type="match status" value="1"/>
</dbReference>
<dbReference type="InterPro" id="IPR029489">
    <property type="entry name" value="OGT/SEC/SPY_C"/>
</dbReference>
<evidence type="ECO:0000313" key="10">
    <source>
        <dbReference type="EMBL" id="MBE9031457.1"/>
    </source>
</evidence>
<dbReference type="InterPro" id="IPR011990">
    <property type="entry name" value="TPR-like_helical_dom_sf"/>
</dbReference>
<dbReference type="AlphaFoldDB" id="A0A928Z4X0"/>
<dbReference type="SUPFAM" id="SSF48452">
    <property type="entry name" value="TPR-like"/>
    <property type="match status" value="1"/>
</dbReference>
<evidence type="ECO:0000256" key="6">
    <source>
        <dbReference type="ARBA" id="ARBA00022737"/>
    </source>
</evidence>
<keyword evidence="11" id="KW-1185">Reference proteome</keyword>
<dbReference type="PROSITE" id="PS50293">
    <property type="entry name" value="TPR_REGION"/>
    <property type="match status" value="1"/>
</dbReference>
<keyword evidence="4" id="KW-0328">Glycosyltransferase</keyword>
<dbReference type="SMART" id="SM00028">
    <property type="entry name" value="TPR"/>
    <property type="match status" value="6"/>
</dbReference>
<dbReference type="GO" id="GO:0097363">
    <property type="term" value="F:protein O-acetylglucosaminyltransferase activity"/>
    <property type="evidence" value="ECO:0007669"/>
    <property type="project" value="UniProtKB-EC"/>
</dbReference>
<evidence type="ECO:0000256" key="4">
    <source>
        <dbReference type="ARBA" id="ARBA00022676"/>
    </source>
</evidence>
<protein>
    <recommendedName>
        <fullName evidence="3">protein O-GlcNAc transferase</fullName>
        <ecNumber evidence="3">2.4.1.255</ecNumber>
    </recommendedName>
</protein>
<dbReference type="Pfam" id="PF13844">
    <property type="entry name" value="Glyco_transf_41"/>
    <property type="match status" value="2"/>
</dbReference>
<evidence type="ECO:0000256" key="5">
    <source>
        <dbReference type="ARBA" id="ARBA00022679"/>
    </source>
</evidence>
<dbReference type="InterPro" id="IPR037919">
    <property type="entry name" value="OGT"/>
</dbReference>
<evidence type="ECO:0000313" key="11">
    <source>
        <dbReference type="Proteomes" id="UP000625316"/>
    </source>
</evidence>
<name>A0A928Z4X0_9CYAN</name>
<comment type="caution">
    <text evidence="10">The sequence shown here is derived from an EMBL/GenBank/DDBJ whole genome shotgun (WGS) entry which is preliminary data.</text>
</comment>
<evidence type="ECO:0000256" key="7">
    <source>
        <dbReference type="ARBA" id="ARBA00022803"/>
    </source>
</evidence>
<keyword evidence="7 8" id="KW-0802">TPR repeat</keyword>
<proteinExistence type="inferred from homology"/>
<dbReference type="PANTHER" id="PTHR44366">
    <property type="entry name" value="UDP-N-ACETYLGLUCOSAMINE--PEPTIDE N-ACETYLGLUCOSAMINYLTRANSFERASE 110 KDA SUBUNIT"/>
    <property type="match status" value="1"/>
</dbReference>
<sequence length="764" mass="85879">MTLSAPTVLDRVTQLHQAGDFIAAEALLIEALTATPDNAELLHGLGVTKLILGDPQAAVGALQAAITQAPEEALYYYNLGLGLEATGDVFAACEAYRQSLMLDPEHVNAYLNWGNLFLRVGYEGEAEKIYREALKFDPENFGGNWNLGNILMEQQDLTGAIAAYTIAAKSDTSNADFQANYELATKLAAQTPDVAAKYFADVLQAKGAYPDAIAQYQSARDLGENSPAIQQALVKCYKETREYDSAVGICEDLIDNHPQDRHNYFLALTVFQQAGMYESAQAVYQQAMSHFPGDLQFQLENCRTLPVIYQTAVDIATYRQRFTESFTAFSQQLDLSNPQTVTAVLEHLNHTTNFLLAYQGENDIELQRQYCRLVSQVLAIDHHQWQVDLPIPEIPSGKIRIGILSDVMGKSQLGHFFLGWVQNLDPAIFEVYIYHLNQLISPLTRDFWARSQEFRHIHKWPVAKIAQQVIADQLHILVLPEIGMKPEMTLLSNLRLAPIQCTTWTHPVTSGSAMIDYFLSSELMEPEDGQSHYSETLVGLPGIGIHHPRPAVPDRTATRSEFGLDDDRVVYLCCQSLFKYLPQDDWVWPAIAQALPKAQFAFIQHPSSHTTQLFQQRLKTAFDQFDLDSEAFCVFTPRLSEPEYMQLNLLSDVFLDSHRWSGGMTTMKAIVCDLPIVTCPSGLMRGRHSYGILRMMEIEATIAQTLDEYVEIAVRLGHDHNWRNEVIDQMRPQQAKLFNDMSCVDALQDFFQAAVFEQMMAAEA</sequence>
<comment type="pathway">
    <text evidence="1">Protein modification; protein glycosylation.</text>
</comment>
<accession>A0A928Z4X0</accession>
<dbReference type="Pfam" id="PF14559">
    <property type="entry name" value="TPR_19"/>
    <property type="match status" value="1"/>
</dbReference>
<keyword evidence="5" id="KW-0808">Transferase</keyword>
<keyword evidence="6" id="KW-0677">Repeat</keyword>
<feature type="repeat" description="TPR" evidence="8">
    <location>
        <begin position="107"/>
        <end position="140"/>
    </location>
</feature>
<dbReference type="Proteomes" id="UP000625316">
    <property type="component" value="Unassembled WGS sequence"/>
</dbReference>
<dbReference type="Gene3D" id="1.25.40.10">
    <property type="entry name" value="Tetratricopeptide repeat domain"/>
    <property type="match status" value="2"/>
</dbReference>
<dbReference type="RefSeq" id="WP_264326284.1">
    <property type="nucleotide sequence ID" value="NZ_JADEXQ010000064.1"/>
</dbReference>
<feature type="repeat" description="TPR" evidence="8">
    <location>
        <begin position="73"/>
        <end position="106"/>
    </location>
</feature>
<dbReference type="SUPFAM" id="SSF81901">
    <property type="entry name" value="HCP-like"/>
    <property type="match status" value="1"/>
</dbReference>
<feature type="domain" description="O-GlcNAc transferase C-terminal" evidence="9">
    <location>
        <begin position="376"/>
        <end position="540"/>
    </location>
</feature>
<dbReference type="EMBL" id="JADEXQ010000064">
    <property type="protein sequence ID" value="MBE9031457.1"/>
    <property type="molecule type" value="Genomic_DNA"/>
</dbReference>
<dbReference type="SUPFAM" id="SSF53756">
    <property type="entry name" value="UDP-Glycosyltransferase/glycogen phosphorylase"/>
    <property type="match status" value="1"/>
</dbReference>
<dbReference type="Gene3D" id="3.40.50.2000">
    <property type="entry name" value="Glycogen Phosphorylase B"/>
    <property type="match status" value="1"/>
</dbReference>